<name>A0A369ATN3_9FIRM</name>
<dbReference type="EMBL" id="QPJT01000020">
    <property type="protein sequence ID" value="RCX12732.1"/>
    <property type="molecule type" value="Genomic_DNA"/>
</dbReference>
<dbReference type="RefSeq" id="WP_114298800.1">
    <property type="nucleotide sequence ID" value="NZ_QPJT01000020.1"/>
</dbReference>
<dbReference type="InterPro" id="IPR008327">
    <property type="entry name" value="Sig_transdc_resp-reg_antiterm"/>
</dbReference>
<keyword evidence="3" id="KW-1185">Reference proteome</keyword>
<dbReference type="InterPro" id="IPR011006">
    <property type="entry name" value="CheY-like_superfamily"/>
</dbReference>
<dbReference type="PROSITE" id="PS50921">
    <property type="entry name" value="ANTAR"/>
    <property type="match status" value="1"/>
</dbReference>
<feature type="domain" description="ANTAR" evidence="1">
    <location>
        <begin position="125"/>
        <end position="186"/>
    </location>
</feature>
<dbReference type="AlphaFoldDB" id="A0A369ATN3"/>
<proteinExistence type="predicted"/>
<dbReference type="Pfam" id="PF03861">
    <property type="entry name" value="ANTAR"/>
    <property type="match status" value="1"/>
</dbReference>
<dbReference type="OrthoDB" id="9779069at2"/>
<dbReference type="PIRSF" id="PIRSF036382">
    <property type="entry name" value="RR_antiterm"/>
    <property type="match status" value="1"/>
</dbReference>
<evidence type="ECO:0000313" key="2">
    <source>
        <dbReference type="EMBL" id="RCX12732.1"/>
    </source>
</evidence>
<comment type="caution">
    <text evidence="2">The sequence shown here is derived from an EMBL/GenBank/DDBJ whole genome shotgun (WGS) entry which is preliminary data.</text>
</comment>
<dbReference type="SUPFAM" id="SSF52172">
    <property type="entry name" value="CheY-like"/>
    <property type="match status" value="1"/>
</dbReference>
<dbReference type="Gene3D" id="1.10.10.10">
    <property type="entry name" value="Winged helix-like DNA-binding domain superfamily/Winged helix DNA-binding domain"/>
    <property type="match status" value="1"/>
</dbReference>
<evidence type="ECO:0000259" key="1">
    <source>
        <dbReference type="PROSITE" id="PS50921"/>
    </source>
</evidence>
<dbReference type="GO" id="GO:0003723">
    <property type="term" value="F:RNA binding"/>
    <property type="evidence" value="ECO:0007669"/>
    <property type="project" value="InterPro"/>
</dbReference>
<dbReference type="Proteomes" id="UP000253034">
    <property type="component" value="Unassembled WGS sequence"/>
</dbReference>
<gene>
    <name evidence="2" type="ORF">DFR58_12031</name>
</gene>
<dbReference type="InterPro" id="IPR005561">
    <property type="entry name" value="ANTAR"/>
</dbReference>
<reference evidence="2 3" key="1">
    <citation type="submission" date="2018-07" db="EMBL/GenBank/DDBJ databases">
        <title>Genomic Encyclopedia of Type Strains, Phase IV (KMG-IV): sequencing the most valuable type-strain genomes for metagenomic binning, comparative biology and taxonomic classification.</title>
        <authorList>
            <person name="Goeker M."/>
        </authorList>
    </citation>
    <scope>NUCLEOTIDE SEQUENCE [LARGE SCALE GENOMIC DNA]</scope>
    <source>
        <strain evidence="2 3">DSM 27016</strain>
    </source>
</reference>
<organism evidence="2 3">
    <name type="scientific">Anaerobacterium chartisolvens</name>
    <dbReference type="NCBI Taxonomy" id="1297424"/>
    <lineage>
        <taxon>Bacteria</taxon>
        <taxon>Bacillati</taxon>
        <taxon>Bacillota</taxon>
        <taxon>Clostridia</taxon>
        <taxon>Eubacteriales</taxon>
        <taxon>Oscillospiraceae</taxon>
        <taxon>Anaerobacterium</taxon>
    </lineage>
</organism>
<dbReference type="InterPro" id="IPR036388">
    <property type="entry name" value="WH-like_DNA-bd_sf"/>
</dbReference>
<dbReference type="SMART" id="SM01012">
    <property type="entry name" value="ANTAR"/>
    <property type="match status" value="1"/>
</dbReference>
<accession>A0A369ATN3</accession>
<evidence type="ECO:0000313" key="3">
    <source>
        <dbReference type="Proteomes" id="UP000253034"/>
    </source>
</evidence>
<protein>
    <submittedName>
        <fullName evidence="2">Response regulator receiver and ANTAR domain protein</fullName>
    </submittedName>
</protein>
<sequence length="190" mass="21713">MVYGKFIISGEDKKTLACVKNALVSSGHIFIGYSKDYFNILRHIRNSTPELVVIDVGKGFKDLKQTLETIDEDLLCACGLILDTRSDDIFEFIQKSRVMTYISKPVFEEAIVQITDAAMINYSRIIQYEEKVKKLNETLESRKAVEKAKWILVEKEGLSEAEAYEVIRKKSRDNRIPMKNIAEALILTRG</sequence>